<comment type="similarity">
    <text evidence="10 11">Belongs to the TonB-dependent receptor family.</text>
</comment>
<dbReference type="PANTHER" id="PTHR30069">
    <property type="entry name" value="TONB-DEPENDENT OUTER MEMBRANE RECEPTOR"/>
    <property type="match status" value="1"/>
</dbReference>
<keyword evidence="7 10" id="KW-0472">Membrane</keyword>
<gene>
    <name evidence="16" type="ORF">GETHPA_21150</name>
</gene>
<dbReference type="InterPro" id="IPR039426">
    <property type="entry name" value="TonB-dep_rcpt-like"/>
</dbReference>
<dbReference type="InterPro" id="IPR036942">
    <property type="entry name" value="Beta-barrel_TonB_sf"/>
</dbReference>
<evidence type="ECO:0000256" key="8">
    <source>
        <dbReference type="ARBA" id="ARBA00023170"/>
    </source>
</evidence>
<keyword evidence="6 11" id="KW-0798">TonB box</keyword>
<dbReference type="SUPFAM" id="SSF56935">
    <property type="entry name" value="Porins"/>
    <property type="match status" value="1"/>
</dbReference>
<dbReference type="InterPro" id="IPR012910">
    <property type="entry name" value="Plug_dom"/>
</dbReference>
<evidence type="ECO:0000256" key="9">
    <source>
        <dbReference type="ARBA" id="ARBA00023237"/>
    </source>
</evidence>
<reference evidence="16 17" key="1">
    <citation type="journal article" date="2023" name="Antonie Van Leeuwenhoek">
        <title>Mesoterricola silvestris gen. nov., sp. nov., Mesoterricola sediminis sp. nov., Geothrix oryzae sp. nov., Geothrix edaphica sp. nov., Geothrix rubra sp. nov., and Geothrix limicola sp. nov., six novel members of Acidobacteriota isolated from soils.</title>
        <authorList>
            <person name="Itoh H."/>
            <person name="Sugisawa Y."/>
            <person name="Mise K."/>
            <person name="Xu Z."/>
            <person name="Kuniyasu M."/>
            <person name="Ushijima N."/>
            <person name="Kawano K."/>
            <person name="Kobayashi E."/>
            <person name="Shiratori Y."/>
            <person name="Masuda Y."/>
            <person name="Senoo K."/>
        </authorList>
    </citation>
    <scope>NUCLEOTIDE SEQUENCE [LARGE SCALE GENOMIC DNA]</scope>
    <source>
        <strain evidence="16 17">Red803</strain>
    </source>
</reference>
<comment type="caution">
    <text evidence="16">The sequence shown here is derived from an EMBL/GenBank/DDBJ whole genome shotgun (WGS) entry which is preliminary data.</text>
</comment>
<dbReference type="InterPro" id="IPR000531">
    <property type="entry name" value="Beta-barrel_TonB"/>
</dbReference>
<keyword evidence="2 10" id="KW-0813">Transport</keyword>
<evidence type="ECO:0000256" key="7">
    <source>
        <dbReference type="ARBA" id="ARBA00023136"/>
    </source>
</evidence>
<evidence type="ECO:0000256" key="12">
    <source>
        <dbReference type="SAM" id="MobiDB-lite"/>
    </source>
</evidence>
<evidence type="ECO:0000256" key="1">
    <source>
        <dbReference type="ARBA" id="ARBA00004571"/>
    </source>
</evidence>
<evidence type="ECO:0000256" key="10">
    <source>
        <dbReference type="PROSITE-ProRule" id="PRU01360"/>
    </source>
</evidence>
<evidence type="ECO:0000256" key="4">
    <source>
        <dbReference type="ARBA" id="ARBA00022692"/>
    </source>
</evidence>
<evidence type="ECO:0000259" key="14">
    <source>
        <dbReference type="Pfam" id="PF00593"/>
    </source>
</evidence>
<evidence type="ECO:0000256" key="13">
    <source>
        <dbReference type="SAM" id="SignalP"/>
    </source>
</evidence>
<comment type="subcellular location">
    <subcellularLocation>
        <location evidence="1 10">Cell outer membrane</location>
        <topology evidence="1 10">Multi-pass membrane protein</topology>
    </subcellularLocation>
</comment>
<evidence type="ECO:0000256" key="3">
    <source>
        <dbReference type="ARBA" id="ARBA00022452"/>
    </source>
</evidence>
<dbReference type="PANTHER" id="PTHR30069:SF29">
    <property type="entry name" value="HEMOGLOBIN AND HEMOGLOBIN-HAPTOGLOBIN-BINDING PROTEIN 1-RELATED"/>
    <property type="match status" value="1"/>
</dbReference>
<feature type="domain" description="TonB-dependent receptor-like beta-barrel" evidence="14">
    <location>
        <begin position="296"/>
        <end position="652"/>
    </location>
</feature>
<dbReference type="Gene3D" id="2.40.170.20">
    <property type="entry name" value="TonB-dependent receptor, beta-barrel domain"/>
    <property type="match status" value="1"/>
</dbReference>
<keyword evidence="9 10" id="KW-0998">Cell outer membrane</keyword>
<feature type="compositionally biased region" description="Polar residues" evidence="12">
    <location>
        <begin position="320"/>
        <end position="336"/>
    </location>
</feature>
<keyword evidence="5 13" id="KW-0732">Signal</keyword>
<evidence type="ECO:0000313" key="17">
    <source>
        <dbReference type="Proteomes" id="UP001165089"/>
    </source>
</evidence>
<evidence type="ECO:0000256" key="6">
    <source>
        <dbReference type="ARBA" id="ARBA00023077"/>
    </source>
</evidence>
<dbReference type="Pfam" id="PF00593">
    <property type="entry name" value="TonB_dep_Rec_b-barrel"/>
    <property type="match status" value="1"/>
</dbReference>
<keyword evidence="8" id="KW-0675">Receptor</keyword>
<dbReference type="InterPro" id="IPR037066">
    <property type="entry name" value="Plug_dom_sf"/>
</dbReference>
<keyword evidence="3 10" id="KW-1134">Transmembrane beta strand</keyword>
<organism evidence="16 17">
    <name type="scientific">Geothrix rubra</name>
    <dbReference type="NCBI Taxonomy" id="2927977"/>
    <lineage>
        <taxon>Bacteria</taxon>
        <taxon>Pseudomonadati</taxon>
        <taxon>Acidobacteriota</taxon>
        <taxon>Holophagae</taxon>
        <taxon>Holophagales</taxon>
        <taxon>Holophagaceae</taxon>
        <taxon>Geothrix</taxon>
    </lineage>
</organism>
<dbReference type="PROSITE" id="PS52016">
    <property type="entry name" value="TONB_DEPENDENT_REC_3"/>
    <property type="match status" value="1"/>
</dbReference>
<evidence type="ECO:0000256" key="5">
    <source>
        <dbReference type="ARBA" id="ARBA00022729"/>
    </source>
</evidence>
<sequence length="686" mass="74158">MSRRPALLLPLLPLALAAQEPGGPPTPPDELTRLLNTPVIIASRLQQSQEEAPSAVYVVTRTDIERYGWRELADILRVLPGFDFGNDGTALIGLSERGIWAHEGKVLLMVDGIQVSPLHNGNVNYYGSYPAELIERVEVIRGPGSALYGQFAGAAVINLITRSAEEPEGGRFTLRATSLGAGNSGGGGFLVANGQFANGVGLSLNLGYQESPFSRQPYVDTFLTGQGFAQDKGSTRREVTNLFAEVHALGTSVHLVRAAFQEAQVDGGGSGNGNPVIPGLAPGTLGTASRVVQGVQVHRTFPLAQGLALDARLEQLENTGGSVYPQDASSNGVNHSGTERSRSTVDVDLHWDLPYPGVLVLGGGLIQDRERSVDLQNQGALRDPGDPTRLVPQLTLQTRYGYFQYTQQSGPLGLTAGGRYEDSDLSHAFAPRLGLTYVTGRFNAKLLYGEAFRNPTLFQTYSTFFAFRGVLKPELIRSRELELGWRFSPSIVGRLNLYRMSVTRSISFGLDNYAIYYVNAGSTHSKGVEATLDVRHESWGGYANFGYTRPGGHVDPFFLSSDGKDFLGISPLKVNLGGYVRFGPVQVAPSLLYASTREGQTPASAQSGIPPDQLLPNLIQSTPAPARLLASLAVTWNGWWGPGTEARLSVFNAGNVRYPILQPYYGAHAPLPANDRRFDLDLVWRF</sequence>
<feature type="domain" description="TonB-dependent receptor plug" evidence="15">
    <location>
        <begin position="49"/>
        <end position="156"/>
    </location>
</feature>
<dbReference type="Proteomes" id="UP001165089">
    <property type="component" value="Unassembled WGS sequence"/>
</dbReference>
<evidence type="ECO:0008006" key="18">
    <source>
        <dbReference type="Google" id="ProtNLM"/>
    </source>
</evidence>
<dbReference type="RefSeq" id="WP_285725943.1">
    <property type="nucleotide sequence ID" value="NZ_BSDD01000004.1"/>
</dbReference>
<keyword evidence="17" id="KW-1185">Reference proteome</keyword>
<dbReference type="EMBL" id="BSDD01000004">
    <property type="protein sequence ID" value="GLH70582.1"/>
    <property type="molecule type" value="Genomic_DNA"/>
</dbReference>
<evidence type="ECO:0000313" key="16">
    <source>
        <dbReference type="EMBL" id="GLH70582.1"/>
    </source>
</evidence>
<accession>A0ABQ5Q710</accession>
<proteinExistence type="inferred from homology"/>
<dbReference type="Pfam" id="PF07715">
    <property type="entry name" value="Plug"/>
    <property type="match status" value="1"/>
</dbReference>
<feature type="signal peptide" evidence="13">
    <location>
        <begin position="1"/>
        <end position="17"/>
    </location>
</feature>
<evidence type="ECO:0000256" key="2">
    <source>
        <dbReference type="ARBA" id="ARBA00022448"/>
    </source>
</evidence>
<protein>
    <recommendedName>
        <fullName evidence="18">TonB-dependent receptor</fullName>
    </recommendedName>
</protein>
<name>A0ABQ5Q710_9BACT</name>
<keyword evidence="4 10" id="KW-0812">Transmembrane</keyword>
<evidence type="ECO:0000259" key="15">
    <source>
        <dbReference type="Pfam" id="PF07715"/>
    </source>
</evidence>
<dbReference type="Gene3D" id="2.170.130.10">
    <property type="entry name" value="TonB-dependent receptor, plug domain"/>
    <property type="match status" value="1"/>
</dbReference>
<feature type="region of interest" description="Disordered" evidence="12">
    <location>
        <begin position="320"/>
        <end position="341"/>
    </location>
</feature>
<evidence type="ECO:0000256" key="11">
    <source>
        <dbReference type="RuleBase" id="RU003357"/>
    </source>
</evidence>
<feature type="chain" id="PRO_5046182992" description="TonB-dependent receptor" evidence="13">
    <location>
        <begin position="18"/>
        <end position="686"/>
    </location>
</feature>